<dbReference type="EMBL" id="JAAOIV010000009">
    <property type="protein sequence ID" value="NHN56548.1"/>
    <property type="molecule type" value="Genomic_DNA"/>
</dbReference>
<dbReference type="SUPFAM" id="SSF52038">
    <property type="entry name" value="Barstar-related"/>
    <property type="match status" value="1"/>
</dbReference>
<comment type="caution">
    <text evidence="3">The sequence shown here is derived from an EMBL/GenBank/DDBJ whole genome shotgun (WGS) entry which is preliminary data.</text>
</comment>
<proteinExistence type="inferred from homology"/>
<evidence type="ECO:0000256" key="1">
    <source>
        <dbReference type="ARBA" id="ARBA00006845"/>
    </source>
</evidence>
<sequence>MSSLTTALTDGTSGVFSAGDPAQRVLDLARDHGWRTYAVRLTQPTDKKAFLKRAAKDLDLPDYFGHTWDSLADCLRDFEDEPGTLLSFEGIEQLGAKDRATLIDIFTERVEEGTKPFLVVVAD</sequence>
<gene>
    <name evidence="3" type="ORF">G9U51_12235</name>
</gene>
<protein>
    <recommendedName>
        <fullName evidence="2">Barstar (barnase inhibitor) domain-containing protein</fullName>
    </recommendedName>
</protein>
<name>A0A967B2W4_9MICO</name>
<dbReference type="Pfam" id="PF01337">
    <property type="entry name" value="Barstar"/>
    <property type="match status" value="1"/>
</dbReference>
<evidence type="ECO:0000259" key="2">
    <source>
        <dbReference type="Pfam" id="PF01337"/>
    </source>
</evidence>
<feature type="domain" description="Barstar (barnase inhibitor)" evidence="2">
    <location>
        <begin position="35"/>
        <end position="119"/>
    </location>
</feature>
<reference evidence="3" key="1">
    <citation type="submission" date="2020-03" db="EMBL/GenBank/DDBJ databases">
        <title>Draft sequencing of Calidifontibacter sp. DB0510.</title>
        <authorList>
            <person name="Kim D.-U."/>
        </authorList>
    </citation>
    <scope>NUCLEOTIDE SEQUENCE</scope>
    <source>
        <strain evidence="3">DB0510</strain>
    </source>
</reference>
<evidence type="ECO:0000313" key="3">
    <source>
        <dbReference type="EMBL" id="NHN56548.1"/>
    </source>
</evidence>
<dbReference type="AlphaFoldDB" id="A0A967B2W4"/>
<dbReference type="Proteomes" id="UP000744769">
    <property type="component" value="Unassembled WGS sequence"/>
</dbReference>
<evidence type="ECO:0000313" key="4">
    <source>
        <dbReference type="Proteomes" id="UP000744769"/>
    </source>
</evidence>
<organism evidence="3 4">
    <name type="scientific">Metallococcus carri</name>
    <dbReference type="NCBI Taxonomy" id="1656884"/>
    <lineage>
        <taxon>Bacteria</taxon>
        <taxon>Bacillati</taxon>
        <taxon>Actinomycetota</taxon>
        <taxon>Actinomycetes</taxon>
        <taxon>Micrococcales</taxon>
        <taxon>Dermacoccaceae</taxon>
        <taxon>Metallococcus</taxon>
    </lineage>
</organism>
<dbReference type="InterPro" id="IPR000468">
    <property type="entry name" value="Barstar"/>
</dbReference>
<keyword evidence="4" id="KW-1185">Reference proteome</keyword>
<dbReference type="RefSeq" id="WP_166197222.1">
    <property type="nucleotide sequence ID" value="NZ_JAAOIV010000009.1"/>
</dbReference>
<dbReference type="InterPro" id="IPR035905">
    <property type="entry name" value="Barstar-like_sf"/>
</dbReference>
<dbReference type="Gene3D" id="3.30.370.10">
    <property type="entry name" value="Barstar-like"/>
    <property type="match status" value="1"/>
</dbReference>
<comment type="similarity">
    <text evidence="1">Belongs to the barstar family.</text>
</comment>
<accession>A0A967B2W4</accession>